<dbReference type="InterPro" id="IPR028082">
    <property type="entry name" value="Peripla_BP_I"/>
</dbReference>
<dbReference type="PATRIC" id="fig|1244869.3.peg.2843"/>
<dbReference type="Pfam" id="PF13458">
    <property type="entry name" value="Peripla_BP_6"/>
    <property type="match status" value="1"/>
</dbReference>
<reference evidence="6 7" key="1">
    <citation type="journal article" date="2014" name="Genome Announc.">
        <title>Draft Genome Sequence of Magnetospirillum sp. Strain SO-1, a Freshwater Magnetotactic Bacterium Isolated from the Ol'khovka River, Russia.</title>
        <authorList>
            <person name="Grouzdev D.S."/>
            <person name="Dziuba M.V."/>
            <person name="Sukhacheva M.S."/>
            <person name="Mardanov A.V."/>
            <person name="Beletskiy A.V."/>
            <person name="Kuznetsov B.B."/>
            <person name="Skryabin K.G."/>
        </authorList>
    </citation>
    <scope>NUCLEOTIDE SEQUENCE [LARGE SCALE GENOMIC DNA]</scope>
    <source>
        <strain evidence="6 7">SO-1</strain>
    </source>
</reference>
<dbReference type="CDD" id="cd06333">
    <property type="entry name" value="PBP1_ABC_RPA1789-like"/>
    <property type="match status" value="1"/>
</dbReference>
<dbReference type="Gene3D" id="3.40.50.2300">
    <property type="match status" value="2"/>
</dbReference>
<dbReference type="eggNOG" id="COG0683">
    <property type="taxonomic scope" value="Bacteria"/>
</dbReference>
<dbReference type="EMBL" id="AONQ01000038">
    <property type="protein sequence ID" value="EME69270.1"/>
    <property type="molecule type" value="Genomic_DNA"/>
</dbReference>
<dbReference type="PANTHER" id="PTHR30483:SF38">
    <property type="entry name" value="BLR7848 PROTEIN"/>
    <property type="match status" value="1"/>
</dbReference>
<dbReference type="PANTHER" id="PTHR30483">
    <property type="entry name" value="LEUCINE-SPECIFIC-BINDING PROTEIN"/>
    <property type="match status" value="1"/>
</dbReference>
<keyword evidence="7" id="KW-1185">Reference proteome</keyword>
<protein>
    <submittedName>
        <fullName evidence="6">Branched-chain amino acid ABC transporter, periplasmic ligand-binding component</fullName>
    </submittedName>
</protein>
<comment type="similarity">
    <text evidence="1">Belongs to the leucine-binding protein family.</text>
</comment>
<dbReference type="AlphaFoldDB" id="M2Z4H7"/>
<keyword evidence="3" id="KW-0732">Signal</keyword>
<keyword evidence="2" id="KW-0813">Transport</keyword>
<evidence type="ECO:0000256" key="2">
    <source>
        <dbReference type="ARBA" id="ARBA00022448"/>
    </source>
</evidence>
<evidence type="ECO:0000256" key="1">
    <source>
        <dbReference type="ARBA" id="ARBA00010062"/>
    </source>
</evidence>
<keyword evidence="4" id="KW-0029">Amino-acid transport</keyword>
<sequence length="372" mass="39274">MAALVVAGVNQAIAAEPIKVGAVLSLTGGAAPLGEPEAQTLQMMVDETNKAGGLLGRRVALIQFDDGSDPGKANGFVKRLIEDEKVDMLIGGTTTGATMAMYSLVERAEIPFISLGGARVIVDPVKKWLFKVSHDDRMASERALQDMAGRGYKSIALLADTTGYGQSSRKETLAVAGKYGVSIIADETFNVKDTDVTAQLAKIKNNPAVQALFVSSFGQGPIVVAKGMAQLGMTLPHYEGHGSASQEYLNLTGAASEGVRMPSPAVIVAQVLPDSDPQKALSAEYAKAFEARFKTPPSTFGAYARDAWLLWVNAVTRAGSTDKAKVRDALENTKDFPDTSGIVTMSPQDHLGIDSSGLKMVQIKNGGWTLAK</sequence>
<proteinExistence type="inferred from homology"/>
<evidence type="ECO:0000256" key="4">
    <source>
        <dbReference type="ARBA" id="ARBA00022970"/>
    </source>
</evidence>
<feature type="domain" description="Leucine-binding protein" evidence="5">
    <location>
        <begin position="17"/>
        <end position="366"/>
    </location>
</feature>
<evidence type="ECO:0000256" key="3">
    <source>
        <dbReference type="ARBA" id="ARBA00022729"/>
    </source>
</evidence>
<gene>
    <name evidence="6" type="ORF">H261_14110</name>
</gene>
<evidence type="ECO:0000313" key="6">
    <source>
        <dbReference type="EMBL" id="EME69270.1"/>
    </source>
</evidence>
<organism evidence="6 7">
    <name type="scientific">Paramagnetospirillum caucaseum</name>
    <dbReference type="NCBI Taxonomy" id="1244869"/>
    <lineage>
        <taxon>Bacteria</taxon>
        <taxon>Pseudomonadati</taxon>
        <taxon>Pseudomonadota</taxon>
        <taxon>Alphaproteobacteria</taxon>
        <taxon>Rhodospirillales</taxon>
        <taxon>Magnetospirillaceae</taxon>
        <taxon>Paramagnetospirillum</taxon>
    </lineage>
</organism>
<dbReference type="SUPFAM" id="SSF53822">
    <property type="entry name" value="Periplasmic binding protein-like I"/>
    <property type="match status" value="1"/>
</dbReference>
<dbReference type="STRING" id="1244869.H261_14110"/>
<accession>M2Z4H7</accession>
<dbReference type="GO" id="GO:0006865">
    <property type="term" value="P:amino acid transport"/>
    <property type="evidence" value="ECO:0007669"/>
    <property type="project" value="UniProtKB-KW"/>
</dbReference>
<dbReference type="Proteomes" id="UP000011744">
    <property type="component" value="Unassembled WGS sequence"/>
</dbReference>
<evidence type="ECO:0000259" key="5">
    <source>
        <dbReference type="Pfam" id="PF13458"/>
    </source>
</evidence>
<dbReference type="InterPro" id="IPR000709">
    <property type="entry name" value="Leu_Ile_Val-bd"/>
</dbReference>
<dbReference type="InterPro" id="IPR028081">
    <property type="entry name" value="Leu-bd"/>
</dbReference>
<comment type="caution">
    <text evidence="6">The sequence shown here is derived from an EMBL/GenBank/DDBJ whole genome shotgun (WGS) entry which is preliminary data.</text>
</comment>
<dbReference type="InterPro" id="IPR051010">
    <property type="entry name" value="BCAA_transport"/>
</dbReference>
<dbReference type="PRINTS" id="PR00337">
    <property type="entry name" value="LEUILEVALBP"/>
</dbReference>
<evidence type="ECO:0000313" key="7">
    <source>
        <dbReference type="Proteomes" id="UP000011744"/>
    </source>
</evidence>
<name>M2Z4H7_9PROT</name>